<dbReference type="Proteomes" id="UP000587527">
    <property type="component" value="Unassembled WGS sequence"/>
</dbReference>
<dbReference type="EMBL" id="JACHMN010000002">
    <property type="protein sequence ID" value="MBB5870196.1"/>
    <property type="molecule type" value="Genomic_DNA"/>
</dbReference>
<accession>A0A841BS21</accession>
<dbReference type="RefSeq" id="WP_184837414.1">
    <property type="nucleotide sequence ID" value="NZ_JACHMN010000002.1"/>
</dbReference>
<dbReference type="AlphaFoldDB" id="A0A841BS21"/>
<proteinExistence type="predicted"/>
<name>A0A841BS21_9ACTN</name>
<keyword evidence="2" id="KW-1185">Reference proteome</keyword>
<gene>
    <name evidence="1" type="ORF">F4553_003575</name>
</gene>
<protein>
    <submittedName>
        <fullName evidence="1">Uncharacterized protein</fullName>
    </submittedName>
</protein>
<reference evidence="1 2" key="1">
    <citation type="submission" date="2020-08" db="EMBL/GenBank/DDBJ databases">
        <title>Sequencing the genomes of 1000 actinobacteria strains.</title>
        <authorList>
            <person name="Klenk H.-P."/>
        </authorList>
    </citation>
    <scope>NUCLEOTIDE SEQUENCE [LARGE SCALE GENOMIC DNA]</scope>
    <source>
        <strain evidence="1 2">DSM 45362</strain>
    </source>
</reference>
<comment type="caution">
    <text evidence="1">The sequence shown here is derived from an EMBL/GenBank/DDBJ whole genome shotgun (WGS) entry which is preliminary data.</text>
</comment>
<evidence type="ECO:0000313" key="1">
    <source>
        <dbReference type="EMBL" id="MBB5870196.1"/>
    </source>
</evidence>
<sequence length="77" mass="8614">MTTLRFPDEVPVSGDVLRRIAATLGIPVTHVMIDSDEPQAARSGWDYERTEQIDDRRLPDDGITGYALGSRWRISVA</sequence>
<evidence type="ECO:0000313" key="2">
    <source>
        <dbReference type="Proteomes" id="UP000587527"/>
    </source>
</evidence>
<organism evidence="1 2">
    <name type="scientific">Allocatelliglobosispora scoriae</name>
    <dbReference type="NCBI Taxonomy" id="643052"/>
    <lineage>
        <taxon>Bacteria</taxon>
        <taxon>Bacillati</taxon>
        <taxon>Actinomycetota</taxon>
        <taxon>Actinomycetes</taxon>
        <taxon>Micromonosporales</taxon>
        <taxon>Micromonosporaceae</taxon>
        <taxon>Allocatelliglobosispora</taxon>
    </lineage>
</organism>